<name>A0A0C1R2C4_9CLOT</name>
<proteinExistence type="predicted"/>
<dbReference type="EMBL" id="AYSO01000014">
    <property type="protein sequence ID" value="KIE47617.1"/>
    <property type="molecule type" value="Genomic_DNA"/>
</dbReference>
<accession>A0A0C1R2C4</accession>
<keyword evidence="2" id="KW-1185">Reference proteome</keyword>
<organism evidence="1 2">
    <name type="scientific">Clostridium argentinense CDC 2741</name>
    <dbReference type="NCBI Taxonomy" id="1418104"/>
    <lineage>
        <taxon>Bacteria</taxon>
        <taxon>Bacillati</taxon>
        <taxon>Bacillota</taxon>
        <taxon>Clostridia</taxon>
        <taxon>Eubacteriales</taxon>
        <taxon>Clostridiaceae</taxon>
        <taxon>Clostridium</taxon>
    </lineage>
</organism>
<protein>
    <submittedName>
        <fullName evidence="1">Uncharacterized protein</fullName>
    </submittedName>
</protein>
<dbReference type="OrthoDB" id="9993832at2"/>
<evidence type="ECO:0000313" key="2">
    <source>
        <dbReference type="Proteomes" id="UP000031366"/>
    </source>
</evidence>
<evidence type="ECO:0000313" key="1">
    <source>
        <dbReference type="EMBL" id="KIE47617.1"/>
    </source>
</evidence>
<sequence>MIERYRKAFEEVLSNLRSIEAPNPGDNYIDDSIKIIYGLLEEITNENNSIN</sequence>
<gene>
    <name evidence="1" type="ORF">U732_2919</name>
</gene>
<reference evidence="1 2" key="1">
    <citation type="journal article" date="2015" name="Infect. Genet. Evol.">
        <title>Genomic sequences of six botulinum neurotoxin-producing strains representing three clostridial species illustrate the mobility and diversity of botulinum neurotoxin genes.</title>
        <authorList>
            <person name="Smith T.J."/>
            <person name="Hill K.K."/>
            <person name="Xie G."/>
            <person name="Foley B.T."/>
            <person name="Williamson C.H."/>
            <person name="Foster J.T."/>
            <person name="Johnson S.L."/>
            <person name="Chertkov O."/>
            <person name="Teshima H."/>
            <person name="Gibbons H.S."/>
            <person name="Johnsky L.A."/>
            <person name="Karavis M.A."/>
            <person name="Smith L.A."/>
        </authorList>
    </citation>
    <scope>NUCLEOTIDE SEQUENCE [LARGE SCALE GENOMIC DNA]</scope>
    <source>
        <strain evidence="1 2">CDC 2741</strain>
    </source>
</reference>
<dbReference type="Proteomes" id="UP000031366">
    <property type="component" value="Unassembled WGS sequence"/>
</dbReference>
<dbReference type="AlphaFoldDB" id="A0A0C1R2C4"/>
<comment type="caution">
    <text evidence="1">The sequence shown here is derived from an EMBL/GenBank/DDBJ whole genome shotgun (WGS) entry which is preliminary data.</text>
</comment>
<dbReference type="RefSeq" id="WP_160289192.1">
    <property type="nucleotide sequence ID" value="NZ_AYSO01000014.1"/>
</dbReference>